<gene>
    <name evidence="3" type="ORF">RHTO0S_17e03422g</name>
</gene>
<sequence>MTSQYALLPTKEPIPSSPSSTSSTDPAHPSPSSTKHLSDSYSPPTRPSTPSTRHAILRALLTTLACCVAGFVVGGTGLVLLAPDVAGRAWSGLSCHGAESSDRVGGLWKRQAAEGGGAGAEYSTTTYEGGKGATSTFVKTTRPIVNPGGYTIGTLTGFVPVSTTTLPASPSTSSSSDSSSASSASMTNETTTSSIPAPTSTADSTSETSETVSEPAFTRSNPFVHPISTAPFASSISPVSVAPERRLFKRQSPSDSSLTATATGKEEFRTSIDARPGRETTVTLVKTTRPIVNAGGYTIGTLDGAWVDVAKQTDRPSASSPPPSFASSSASSSLSDSPPSSSTASATMAPDKRAHEELRRRNVVHLAAE</sequence>
<feature type="compositionally biased region" description="Polar residues" evidence="1">
    <location>
        <begin position="251"/>
        <end position="262"/>
    </location>
</feature>
<feature type="compositionally biased region" description="Basic and acidic residues" evidence="1">
    <location>
        <begin position="350"/>
        <end position="360"/>
    </location>
</feature>
<feature type="compositionally biased region" description="Low complexity" evidence="1">
    <location>
        <begin position="165"/>
        <end position="216"/>
    </location>
</feature>
<feature type="region of interest" description="Disordered" evidence="1">
    <location>
        <begin position="312"/>
        <end position="369"/>
    </location>
</feature>
<dbReference type="EMBL" id="LK052952">
    <property type="protein sequence ID" value="CDR48430.1"/>
    <property type="molecule type" value="Genomic_DNA"/>
</dbReference>
<keyword evidence="2" id="KW-0812">Transmembrane</keyword>
<keyword evidence="2" id="KW-0472">Membrane</keyword>
<feature type="compositionally biased region" description="Low complexity" evidence="1">
    <location>
        <begin position="9"/>
        <end position="34"/>
    </location>
</feature>
<feature type="compositionally biased region" description="Low complexity" evidence="1">
    <location>
        <begin position="325"/>
        <end position="346"/>
    </location>
</feature>
<proteinExistence type="predicted"/>
<feature type="transmembrane region" description="Helical" evidence="2">
    <location>
        <begin position="55"/>
        <end position="81"/>
    </location>
</feature>
<evidence type="ECO:0000313" key="3">
    <source>
        <dbReference type="EMBL" id="CDR48430.1"/>
    </source>
</evidence>
<feature type="region of interest" description="Disordered" evidence="1">
    <location>
        <begin position="247"/>
        <end position="275"/>
    </location>
</feature>
<reference evidence="3" key="1">
    <citation type="journal article" date="2014" name="Genome Announc.">
        <title>Draft genome sequence of Rhodosporidium toruloides CECT1137, an oleaginous yeast of biotechnological interest.</title>
        <authorList>
            <person name="Morin N."/>
            <person name="Calcas X."/>
            <person name="Devillers H."/>
            <person name="Durrens P."/>
            <person name="Sherman D.J."/>
            <person name="Nicaud J.-M."/>
            <person name="Neuveglise C."/>
        </authorList>
    </citation>
    <scope>NUCLEOTIDE SEQUENCE</scope>
    <source>
        <strain evidence="3">CECT1137</strain>
    </source>
</reference>
<name>A0A061BKG4_RHOTO</name>
<keyword evidence="2" id="KW-1133">Transmembrane helix</keyword>
<feature type="region of interest" description="Disordered" evidence="1">
    <location>
        <begin position="165"/>
        <end position="221"/>
    </location>
</feature>
<accession>A0A061BKG4</accession>
<dbReference type="AlphaFoldDB" id="A0A061BKG4"/>
<evidence type="ECO:0000256" key="2">
    <source>
        <dbReference type="SAM" id="Phobius"/>
    </source>
</evidence>
<organism evidence="3">
    <name type="scientific">Rhodotorula toruloides</name>
    <name type="common">Yeast</name>
    <name type="synonym">Rhodosporidium toruloides</name>
    <dbReference type="NCBI Taxonomy" id="5286"/>
    <lineage>
        <taxon>Eukaryota</taxon>
        <taxon>Fungi</taxon>
        <taxon>Dikarya</taxon>
        <taxon>Basidiomycota</taxon>
        <taxon>Pucciniomycotina</taxon>
        <taxon>Microbotryomycetes</taxon>
        <taxon>Sporidiobolales</taxon>
        <taxon>Sporidiobolaceae</taxon>
        <taxon>Rhodotorula</taxon>
    </lineage>
</organism>
<feature type="compositionally biased region" description="Basic and acidic residues" evidence="1">
    <location>
        <begin position="264"/>
        <end position="275"/>
    </location>
</feature>
<protein>
    <submittedName>
        <fullName evidence="3">RHTO0S17e03422g1_1</fullName>
    </submittedName>
</protein>
<dbReference type="OrthoDB" id="2529591at2759"/>
<evidence type="ECO:0000256" key="1">
    <source>
        <dbReference type="SAM" id="MobiDB-lite"/>
    </source>
</evidence>
<feature type="region of interest" description="Disordered" evidence="1">
    <location>
        <begin position="1"/>
        <end position="50"/>
    </location>
</feature>